<dbReference type="PROSITE" id="PS50885">
    <property type="entry name" value="HAMP"/>
    <property type="match status" value="1"/>
</dbReference>
<dbReference type="Pfam" id="PF02518">
    <property type="entry name" value="HATPase_c"/>
    <property type="match status" value="1"/>
</dbReference>
<feature type="transmembrane region" description="Helical" evidence="10">
    <location>
        <begin position="146"/>
        <end position="165"/>
    </location>
</feature>
<keyword evidence="4" id="KW-1003">Cell membrane</keyword>
<dbReference type="InterPro" id="IPR036890">
    <property type="entry name" value="HATPase_C_sf"/>
</dbReference>
<feature type="transmembrane region" description="Helical" evidence="10">
    <location>
        <begin position="12"/>
        <end position="36"/>
    </location>
</feature>
<evidence type="ECO:0000259" key="11">
    <source>
        <dbReference type="PROSITE" id="PS50109"/>
    </source>
</evidence>
<dbReference type="Proteomes" id="UP001620408">
    <property type="component" value="Unassembled WGS sequence"/>
</dbReference>
<evidence type="ECO:0000256" key="6">
    <source>
        <dbReference type="ARBA" id="ARBA00022679"/>
    </source>
</evidence>
<dbReference type="InterPro" id="IPR003594">
    <property type="entry name" value="HATPase_dom"/>
</dbReference>
<dbReference type="EC" id="2.7.13.3" evidence="3"/>
<dbReference type="Gene3D" id="3.30.565.10">
    <property type="entry name" value="Histidine kinase-like ATPase, C-terminal domain"/>
    <property type="match status" value="1"/>
</dbReference>
<protein>
    <recommendedName>
        <fullName evidence="3">histidine kinase</fullName>
        <ecNumber evidence="3">2.7.13.3</ecNumber>
    </recommendedName>
</protein>
<dbReference type="PROSITE" id="PS50109">
    <property type="entry name" value="HIS_KIN"/>
    <property type="match status" value="1"/>
</dbReference>
<evidence type="ECO:0000313" key="13">
    <source>
        <dbReference type="EMBL" id="MFK2919396.1"/>
    </source>
</evidence>
<dbReference type="InterPro" id="IPR003661">
    <property type="entry name" value="HisK_dim/P_dom"/>
</dbReference>
<evidence type="ECO:0000256" key="1">
    <source>
        <dbReference type="ARBA" id="ARBA00000085"/>
    </source>
</evidence>
<keyword evidence="10" id="KW-0472">Membrane</keyword>
<feature type="domain" description="HAMP" evidence="12">
    <location>
        <begin position="166"/>
        <end position="218"/>
    </location>
</feature>
<dbReference type="SMART" id="SM00304">
    <property type="entry name" value="HAMP"/>
    <property type="match status" value="1"/>
</dbReference>
<evidence type="ECO:0000256" key="3">
    <source>
        <dbReference type="ARBA" id="ARBA00012438"/>
    </source>
</evidence>
<feature type="domain" description="Histidine kinase" evidence="11">
    <location>
        <begin position="226"/>
        <end position="432"/>
    </location>
</feature>
<dbReference type="EMBL" id="JADIKD010000012">
    <property type="protein sequence ID" value="MFK2919396.1"/>
    <property type="molecule type" value="Genomic_DNA"/>
</dbReference>
<evidence type="ECO:0000256" key="7">
    <source>
        <dbReference type="ARBA" id="ARBA00022741"/>
    </source>
</evidence>
<keyword evidence="9" id="KW-0067">ATP-binding</keyword>
<dbReference type="SMART" id="SM00388">
    <property type="entry name" value="HisKA"/>
    <property type="match status" value="1"/>
</dbReference>
<keyword evidence="10" id="KW-0812">Transmembrane</keyword>
<reference evidence="13 14" key="1">
    <citation type="submission" date="2020-10" db="EMBL/GenBank/DDBJ databases">
        <title>Phylogeny of dyella-like bacteria.</title>
        <authorList>
            <person name="Fu J."/>
        </authorList>
    </citation>
    <scope>NUCLEOTIDE SEQUENCE [LARGE SCALE GENOMIC DNA]</scope>
    <source>
        <strain evidence="13 14">BB4</strain>
    </source>
</reference>
<evidence type="ECO:0000259" key="12">
    <source>
        <dbReference type="PROSITE" id="PS50885"/>
    </source>
</evidence>
<name>A0ABW8K925_9GAMM</name>
<dbReference type="SUPFAM" id="SSF47384">
    <property type="entry name" value="Homodimeric domain of signal transducing histidine kinase"/>
    <property type="match status" value="1"/>
</dbReference>
<dbReference type="InterPro" id="IPR003660">
    <property type="entry name" value="HAMP_dom"/>
</dbReference>
<proteinExistence type="predicted"/>
<keyword evidence="10" id="KW-1133">Transmembrane helix</keyword>
<sequence length="437" mass="48915">MRDWRKQLAFFFRHYIGVLFFYVVLSAVAIGLLSVMESYERVPPKDIEARHAIIHTLYTRTPRDEWPKVTQRLRTILGDRFELISQGEFDRYVAGRPVDSADLERLVIRRGHTSFSRIDPETVIKLDLPRKPLLSRWLRTSDENEAALYIAIALLAFALPVYQLTWRVTRDIRILGGAAQKISAGDLDVRTPAICTPMLAPLGAALDHMAQQTLRLIQGQKVLSQAVAHEMRTPLARMHFALAMLEEQGPRVERERWLSELDADVHHLESLAEASVSYARLGTSRAGVHGEMLEMAALLAQWRRDWPSRDGVHLRVDSPEALRVYAHRESISLALANLVSNAVRYASAYVVISVASRHGFVTVTVDDDGPGIPEGMRDLVFEPFRRLDRSQPGFGLGLALVRTIAERHGGGCTAEASPLGGARLCFSLPACGDRRCS</sequence>
<gene>
    <name evidence="13" type="ORF">ISS97_19190</name>
</gene>
<dbReference type="PANTHER" id="PTHR44936:SF10">
    <property type="entry name" value="SENSOR PROTEIN RSTB"/>
    <property type="match status" value="1"/>
</dbReference>
<evidence type="ECO:0000256" key="10">
    <source>
        <dbReference type="SAM" id="Phobius"/>
    </source>
</evidence>
<evidence type="ECO:0000256" key="5">
    <source>
        <dbReference type="ARBA" id="ARBA00022553"/>
    </source>
</evidence>
<dbReference type="Gene3D" id="1.10.287.130">
    <property type="match status" value="1"/>
</dbReference>
<keyword evidence="7" id="KW-0547">Nucleotide-binding</keyword>
<keyword evidence="5" id="KW-0597">Phosphoprotein</keyword>
<evidence type="ECO:0000256" key="2">
    <source>
        <dbReference type="ARBA" id="ARBA00004651"/>
    </source>
</evidence>
<keyword evidence="6" id="KW-0808">Transferase</keyword>
<dbReference type="SUPFAM" id="SSF55874">
    <property type="entry name" value="ATPase domain of HSP90 chaperone/DNA topoisomerase II/histidine kinase"/>
    <property type="match status" value="1"/>
</dbReference>
<dbReference type="InterPro" id="IPR004358">
    <property type="entry name" value="Sig_transdc_His_kin-like_C"/>
</dbReference>
<keyword evidence="8" id="KW-0418">Kinase</keyword>
<evidence type="ECO:0000313" key="14">
    <source>
        <dbReference type="Proteomes" id="UP001620408"/>
    </source>
</evidence>
<keyword evidence="14" id="KW-1185">Reference proteome</keyword>
<dbReference type="InterPro" id="IPR050980">
    <property type="entry name" value="2C_sensor_his_kinase"/>
</dbReference>
<dbReference type="CDD" id="cd00082">
    <property type="entry name" value="HisKA"/>
    <property type="match status" value="1"/>
</dbReference>
<dbReference type="PRINTS" id="PR00344">
    <property type="entry name" value="BCTRLSENSOR"/>
</dbReference>
<dbReference type="PANTHER" id="PTHR44936">
    <property type="entry name" value="SENSOR PROTEIN CREC"/>
    <property type="match status" value="1"/>
</dbReference>
<organism evidence="13 14">
    <name type="scientific">Dyella koreensis</name>
    <dbReference type="NCBI Taxonomy" id="311235"/>
    <lineage>
        <taxon>Bacteria</taxon>
        <taxon>Pseudomonadati</taxon>
        <taxon>Pseudomonadota</taxon>
        <taxon>Gammaproteobacteria</taxon>
        <taxon>Lysobacterales</taxon>
        <taxon>Rhodanobacteraceae</taxon>
        <taxon>Dyella</taxon>
    </lineage>
</organism>
<comment type="caution">
    <text evidence="13">The sequence shown here is derived from an EMBL/GenBank/DDBJ whole genome shotgun (WGS) entry which is preliminary data.</text>
</comment>
<evidence type="ECO:0000256" key="8">
    <source>
        <dbReference type="ARBA" id="ARBA00022777"/>
    </source>
</evidence>
<dbReference type="SMART" id="SM00387">
    <property type="entry name" value="HATPase_c"/>
    <property type="match status" value="1"/>
</dbReference>
<dbReference type="RefSeq" id="WP_379984566.1">
    <property type="nucleotide sequence ID" value="NZ_JADIKD010000012.1"/>
</dbReference>
<dbReference type="InterPro" id="IPR036097">
    <property type="entry name" value="HisK_dim/P_sf"/>
</dbReference>
<dbReference type="InterPro" id="IPR005467">
    <property type="entry name" value="His_kinase_dom"/>
</dbReference>
<accession>A0ABW8K925</accession>
<comment type="catalytic activity">
    <reaction evidence="1">
        <text>ATP + protein L-histidine = ADP + protein N-phospho-L-histidine.</text>
        <dbReference type="EC" id="2.7.13.3"/>
    </reaction>
</comment>
<evidence type="ECO:0000256" key="4">
    <source>
        <dbReference type="ARBA" id="ARBA00022475"/>
    </source>
</evidence>
<dbReference type="CDD" id="cd06225">
    <property type="entry name" value="HAMP"/>
    <property type="match status" value="1"/>
</dbReference>
<comment type="subcellular location">
    <subcellularLocation>
        <location evidence="2">Cell membrane</location>
        <topology evidence="2">Multi-pass membrane protein</topology>
    </subcellularLocation>
</comment>
<dbReference type="Pfam" id="PF00512">
    <property type="entry name" value="HisKA"/>
    <property type="match status" value="1"/>
</dbReference>
<evidence type="ECO:0000256" key="9">
    <source>
        <dbReference type="ARBA" id="ARBA00022840"/>
    </source>
</evidence>